<evidence type="ECO:0000313" key="2">
    <source>
        <dbReference type="Proteomes" id="UP001165275"/>
    </source>
</evidence>
<sequence length="266" mass="31503">MDYVFPDYINQQNLGHEPIDYVWDDSQVEENLDFHYGEQVTEKLATVSLRARLLLMNGIYEWILARLINYTEHKDIFENIAQAAYCANINPYYLAGDFELDRDDFEGPVDGVLWCAGYAGLTGHYHIAYNSYLKNDENYTFESYSPSDALDECSLLITLALHILPQDRRLFFKQWLEENINQLQKNYKLKEIDPFKFLFTEPDELIWFGDYVSREILVLGSQYSNKELIDFCDRFLQQVDYHHNPLLVPPKELKKRIKHPYRLTDI</sequence>
<comment type="caution">
    <text evidence="1">The sequence shown here is derived from an EMBL/GenBank/DDBJ whole genome shotgun (WGS) entry which is preliminary data.</text>
</comment>
<proteinExistence type="predicted"/>
<dbReference type="Proteomes" id="UP001165275">
    <property type="component" value="Unassembled WGS sequence"/>
</dbReference>
<dbReference type="RefSeq" id="WP_248945423.1">
    <property type="nucleotide sequence ID" value="NZ_JAGQDC010000005.1"/>
</dbReference>
<keyword evidence="2" id="KW-1185">Reference proteome</keyword>
<organism evidence="1 2">
    <name type="scientific">Serratia silvae</name>
    <dbReference type="NCBI Taxonomy" id="2824122"/>
    <lineage>
        <taxon>Bacteria</taxon>
        <taxon>Pseudomonadati</taxon>
        <taxon>Pseudomonadota</taxon>
        <taxon>Gammaproteobacteria</taxon>
        <taxon>Enterobacterales</taxon>
        <taxon>Yersiniaceae</taxon>
        <taxon>Serratia</taxon>
    </lineage>
</organism>
<evidence type="ECO:0000313" key="1">
    <source>
        <dbReference type="EMBL" id="MCL1029175.1"/>
    </source>
</evidence>
<name>A0ABT0KAV5_9GAMM</name>
<gene>
    <name evidence="1" type="ORF">KAJ71_09075</name>
</gene>
<dbReference type="EMBL" id="JAGQDC010000005">
    <property type="protein sequence ID" value="MCL1029175.1"/>
    <property type="molecule type" value="Genomic_DNA"/>
</dbReference>
<reference evidence="1" key="1">
    <citation type="submission" date="2021-04" db="EMBL/GenBank/DDBJ databases">
        <title>Genome sequence of Serratia sp. arafor3.</title>
        <authorList>
            <person name="Besaury L."/>
        </authorList>
    </citation>
    <scope>NUCLEOTIDE SEQUENCE</scope>
    <source>
        <strain evidence="1">Arafor3</strain>
    </source>
</reference>
<protein>
    <submittedName>
        <fullName evidence="1">Uncharacterized protein</fullName>
    </submittedName>
</protein>
<accession>A0ABT0KAV5</accession>